<proteinExistence type="predicted"/>
<feature type="chain" id="PRO_5013246559" evidence="1">
    <location>
        <begin position="30"/>
        <end position="366"/>
    </location>
</feature>
<dbReference type="InterPro" id="IPR050789">
    <property type="entry name" value="Diverse_Enzym_Activities"/>
</dbReference>
<keyword evidence="4" id="KW-1185">Reference proteome</keyword>
<sequence>MTRVLKVLLAPSLGGILAAALALNAAANAGENMRPLETSLQAAFDRGELKGLHEVLVIHKGEVLAESFFDGEDQNWGQPLGKRSFDAESLHDIRSVTKSIVSLLYGIALSEGKVPDLETPLVSLFPQYADLAKDEERQRIKVHHALSMQMGMEWDENLPYSDPRNSEIQMENAPDRYRFILDRPIVTPPGQGWTYSGGAVALIGKLIADGTGKSLDDYAAEKLFGPLGISRFEWARGPDGTLSAASGLRMTARDLARIGQMIANGGSFENRQIVPEDWLKASITPHADIDGGQIRYGYLWWLSGKGSPAILPAAWAAGFGNGGQRLTVYPGEDLVVIVLAGNYNLQDAWRVPVSVIVDHVAPAVFK</sequence>
<dbReference type="RefSeq" id="WP_208980116.1">
    <property type="nucleotide sequence ID" value="NZ_FRBW01000003.1"/>
</dbReference>
<feature type="signal peptide" evidence="1">
    <location>
        <begin position="1"/>
        <end position="29"/>
    </location>
</feature>
<dbReference type="InterPro" id="IPR001466">
    <property type="entry name" value="Beta-lactam-related"/>
</dbReference>
<accession>A0A1M7LHR5</accession>
<keyword evidence="1" id="KW-0732">Signal</keyword>
<dbReference type="EMBL" id="FRBW01000003">
    <property type="protein sequence ID" value="SHM77160.1"/>
    <property type="molecule type" value="Genomic_DNA"/>
</dbReference>
<dbReference type="InterPro" id="IPR012338">
    <property type="entry name" value="Beta-lactam/transpept-like"/>
</dbReference>
<dbReference type="AlphaFoldDB" id="A0A1M7LHR5"/>
<gene>
    <name evidence="3" type="ORF">SAMN05444272_3196</name>
</gene>
<name>A0A1M7LHR5_9HYPH</name>
<dbReference type="Gene3D" id="3.40.710.10">
    <property type="entry name" value="DD-peptidase/beta-lactamase superfamily"/>
    <property type="match status" value="1"/>
</dbReference>
<dbReference type="STRING" id="735517.SAMN05444272_3196"/>
<dbReference type="Pfam" id="PF00144">
    <property type="entry name" value="Beta-lactamase"/>
    <property type="match status" value="1"/>
</dbReference>
<reference evidence="3 4" key="1">
    <citation type="submission" date="2016-11" db="EMBL/GenBank/DDBJ databases">
        <authorList>
            <person name="Jaros S."/>
            <person name="Januszkiewicz K."/>
            <person name="Wedrychowicz H."/>
        </authorList>
    </citation>
    <scope>NUCLEOTIDE SEQUENCE [LARGE SCALE GENOMIC DNA]</scope>
    <source>
        <strain evidence="3 4">DSM 22153</strain>
    </source>
</reference>
<dbReference type="Proteomes" id="UP000186002">
    <property type="component" value="Unassembled WGS sequence"/>
</dbReference>
<protein>
    <submittedName>
        <fullName evidence="3">CubicO group peptidase, beta-lactamase class C family</fullName>
    </submittedName>
</protein>
<evidence type="ECO:0000256" key="1">
    <source>
        <dbReference type="SAM" id="SignalP"/>
    </source>
</evidence>
<evidence type="ECO:0000313" key="3">
    <source>
        <dbReference type="EMBL" id="SHM77160.1"/>
    </source>
</evidence>
<evidence type="ECO:0000313" key="4">
    <source>
        <dbReference type="Proteomes" id="UP000186002"/>
    </source>
</evidence>
<evidence type="ECO:0000259" key="2">
    <source>
        <dbReference type="Pfam" id="PF00144"/>
    </source>
</evidence>
<dbReference type="PANTHER" id="PTHR43283:SF7">
    <property type="entry name" value="BETA-LACTAMASE-RELATED DOMAIN-CONTAINING PROTEIN"/>
    <property type="match status" value="1"/>
</dbReference>
<feature type="domain" description="Beta-lactamase-related" evidence="2">
    <location>
        <begin position="55"/>
        <end position="340"/>
    </location>
</feature>
<organism evidence="3 4">
    <name type="scientific">Roseibium suaedae</name>
    <dbReference type="NCBI Taxonomy" id="735517"/>
    <lineage>
        <taxon>Bacteria</taxon>
        <taxon>Pseudomonadati</taxon>
        <taxon>Pseudomonadota</taxon>
        <taxon>Alphaproteobacteria</taxon>
        <taxon>Hyphomicrobiales</taxon>
        <taxon>Stappiaceae</taxon>
        <taxon>Roseibium</taxon>
    </lineage>
</organism>
<dbReference type="PANTHER" id="PTHR43283">
    <property type="entry name" value="BETA-LACTAMASE-RELATED"/>
    <property type="match status" value="1"/>
</dbReference>
<dbReference type="SUPFAM" id="SSF56601">
    <property type="entry name" value="beta-lactamase/transpeptidase-like"/>
    <property type="match status" value="1"/>
</dbReference>